<comment type="similarity">
    <text evidence="2">Belongs to the membrane fusion protein (MFP) (TC 8.A.1) family.</text>
</comment>
<dbReference type="Pfam" id="PF25876">
    <property type="entry name" value="HH_MFP_RND"/>
    <property type="match status" value="1"/>
</dbReference>
<keyword evidence="3" id="KW-0813">Transport</keyword>
<dbReference type="PANTHER" id="PTHR30469">
    <property type="entry name" value="MULTIDRUG RESISTANCE PROTEIN MDTA"/>
    <property type="match status" value="1"/>
</dbReference>
<comment type="subcellular location">
    <subcellularLocation>
        <location evidence="1">Cell inner membrane</location>
    </subcellularLocation>
</comment>
<evidence type="ECO:0000256" key="6">
    <source>
        <dbReference type="ARBA" id="ARBA00023136"/>
    </source>
</evidence>
<dbReference type="Gene3D" id="1.10.287.470">
    <property type="entry name" value="Helix hairpin bin"/>
    <property type="match status" value="1"/>
</dbReference>
<accession>A0A846ZMG4</accession>
<dbReference type="Gene3D" id="2.40.420.20">
    <property type="match status" value="1"/>
</dbReference>
<feature type="domain" description="Multidrug resistance protein MdtA-like C-terminal permuted SH3" evidence="11">
    <location>
        <begin position="314"/>
        <end position="373"/>
    </location>
</feature>
<dbReference type="GO" id="GO:0005886">
    <property type="term" value="C:plasma membrane"/>
    <property type="evidence" value="ECO:0007669"/>
    <property type="project" value="UniProtKB-SubCell"/>
</dbReference>
<evidence type="ECO:0000256" key="2">
    <source>
        <dbReference type="ARBA" id="ARBA00009477"/>
    </source>
</evidence>
<evidence type="ECO:0000259" key="8">
    <source>
        <dbReference type="Pfam" id="PF25876"/>
    </source>
</evidence>
<dbReference type="FunFam" id="2.40.420.20:FF:000001">
    <property type="entry name" value="Efflux RND transporter periplasmic adaptor subunit"/>
    <property type="match status" value="1"/>
</dbReference>
<dbReference type="Gene3D" id="2.40.50.100">
    <property type="match status" value="1"/>
</dbReference>
<dbReference type="Pfam" id="PF25917">
    <property type="entry name" value="BSH_RND"/>
    <property type="match status" value="1"/>
</dbReference>
<evidence type="ECO:0000259" key="10">
    <source>
        <dbReference type="Pfam" id="PF25944"/>
    </source>
</evidence>
<keyword evidence="6" id="KW-0472">Membrane</keyword>
<feature type="domain" description="Multidrug resistance protein MdtA-like alpha-helical hairpin" evidence="8">
    <location>
        <begin position="121"/>
        <end position="191"/>
    </location>
</feature>
<dbReference type="SUPFAM" id="SSF111369">
    <property type="entry name" value="HlyD-like secretion proteins"/>
    <property type="match status" value="1"/>
</dbReference>
<protein>
    <submittedName>
        <fullName evidence="12">Efflux RND transporter periplasmic adaptor subunit</fullName>
    </submittedName>
</protein>
<keyword evidence="5" id="KW-0997">Cell inner membrane</keyword>
<dbReference type="EMBL" id="JAAZQD010000002">
    <property type="protein sequence ID" value="NKZ38643.1"/>
    <property type="molecule type" value="Genomic_DNA"/>
</dbReference>
<sequence>MSRWKIALIVIVVIVLALLGLSMCQHRAKNVAADGKNGAPTAAKADGQNGDNAPVPVTVVPVTKKNVPVYLTALGTVQALNTVSVRPQVGGQLLKLTFDEGHPVKKGQVIAKIDPRTYQSTYDQAVSRRNQDRAQLATARGNLKRSEDLIKKGFISRQDLDTQRNTVHQLEAAVAGDNASIRDAKINLDYTDVTSPIDGLAGIRQADPGNVLSTSDTIVVLTQVHPINVLFTLPEQDLDRVRRAQAAQGSLPVTALDRVDSHVVADGGKLKVINNQIDTSTGTFQLKAEFANAHNELWPGQFVNVRMQVNTVDNGLVVPTQAVQRGPDGDYVYVVGKDDTVQMRSVQVSGEASDTESLIGSGLKLGERVVTEGQFRLKPGRKVKAYKPGEVPKAPTAEEIKKAAQDSGRRRR</sequence>
<evidence type="ECO:0000313" key="12">
    <source>
        <dbReference type="EMBL" id="NKZ38643.1"/>
    </source>
</evidence>
<dbReference type="GO" id="GO:1990281">
    <property type="term" value="C:efflux pump complex"/>
    <property type="evidence" value="ECO:0007669"/>
    <property type="project" value="TreeGrafter"/>
</dbReference>
<evidence type="ECO:0000313" key="13">
    <source>
        <dbReference type="Proteomes" id="UP000541636"/>
    </source>
</evidence>
<dbReference type="GO" id="GO:0015562">
    <property type="term" value="F:efflux transmembrane transporter activity"/>
    <property type="evidence" value="ECO:0007669"/>
    <property type="project" value="TreeGrafter"/>
</dbReference>
<dbReference type="AlphaFoldDB" id="A0A846ZMG4"/>
<feature type="region of interest" description="Disordered" evidence="7">
    <location>
        <begin position="381"/>
        <end position="412"/>
    </location>
</feature>
<comment type="caution">
    <text evidence="12">The sequence shown here is derived from an EMBL/GenBank/DDBJ whole genome shotgun (WGS) entry which is preliminary data.</text>
</comment>
<keyword evidence="4" id="KW-1003">Cell membrane</keyword>
<evidence type="ECO:0000259" key="11">
    <source>
        <dbReference type="Pfam" id="PF25967"/>
    </source>
</evidence>
<organism evidence="12 13">
    <name type="scientific">Oleiagrimonas citrea</name>
    <dbReference type="NCBI Taxonomy" id="1665687"/>
    <lineage>
        <taxon>Bacteria</taxon>
        <taxon>Pseudomonadati</taxon>
        <taxon>Pseudomonadota</taxon>
        <taxon>Gammaproteobacteria</taxon>
        <taxon>Lysobacterales</taxon>
        <taxon>Rhodanobacteraceae</taxon>
        <taxon>Oleiagrimonas</taxon>
    </lineage>
</organism>
<feature type="domain" description="Multidrug resistance protein MdtA-like beta-barrel" evidence="10">
    <location>
        <begin position="226"/>
        <end position="310"/>
    </location>
</feature>
<feature type="domain" description="Multidrug resistance protein MdtA-like barrel-sandwich hybrid" evidence="9">
    <location>
        <begin position="81"/>
        <end position="220"/>
    </location>
</feature>
<dbReference type="InterPro" id="IPR058626">
    <property type="entry name" value="MdtA-like_b-barrel"/>
</dbReference>
<dbReference type="Pfam" id="PF25967">
    <property type="entry name" value="RND-MFP_C"/>
    <property type="match status" value="1"/>
</dbReference>
<dbReference type="InterPro" id="IPR058627">
    <property type="entry name" value="MdtA-like_C"/>
</dbReference>
<dbReference type="Pfam" id="PF25944">
    <property type="entry name" value="Beta-barrel_RND"/>
    <property type="match status" value="1"/>
</dbReference>
<dbReference type="NCBIfam" id="TIGR01730">
    <property type="entry name" value="RND_mfp"/>
    <property type="match status" value="1"/>
</dbReference>
<reference evidence="12 13" key="1">
    <citation type="journal article" date="2017" name="Int. J. Syst. Evol. Microbiol.">
        <title>Oleiagrimonas citrea sp. nov., a marine bacterium isolated from tidal flat sediment and emended description of the genus Oleiagrimonas Fang et al. 2015 and Oleiagrimonas soli.</title>
        <authorList>
            <person name="Yang S.H."/>
            <person name="Seo H.S."/>
            <person name="Seong C.N."/>
            <person name="Kwon K.K."/>
        </authorList>
    </citation>
    <scope>NUCLEOTIDE SEQUENCE [LARGE SCALE GENOMIC DNA]</scope>
    <source>
        <strain evidence="12 13">MEBiC09124</strain>
    </source>
</reference>
<dbReference type="Proteomes" id="UP000541636">
    <property type="component" value="Unassembled WGS sequence"/>
</dbReference>
<dbReference type="InterPro" id="IPR058624">
    <property type="entry name" value="MdtA-like_HH"/>
</dbReference>
<evidence type="ECO:0000256" key="5">
    <source>
        <dbReference type="ARBA" id="ARBA00022519"/>
    </source>
</evidence>
<dbReference type="Gene3D" id="2.40.30.170">
    <property type="match status" value="1"/>
</dbReference>
<evidence type="ECO:0000256" key="3">
    <source>
        <dbReference type="ARBA" id="ARBA00022448"/>
    </source>
</evidence>
<dbReference type="InterPro" id="IPR006143">
    <property type="entry name" value="RND_pump_MFP"/>
</dbReference>
<evidence type="ECO:0000256" key="1">
    <source>
        <dbReference type="ARBA" id="ARBA00004533"/>
    </source>
</evidence>
<gene>
    <name evidence="12" type="ORF">HF690_06685</name>
</gene>
<dbReference type="RefSeq" id="WP_113064070.1">
    <property type="nucleotide sequence ID" value="NZ_JAAZQD010000002.1"/>
</dbReference>
<proteinExistence type="inferred from homology"/>
<feature type="compositionally biased region" description="Basic and acidic residues" evidence="7">
    <location>
        <begin position="396"/>
        <end position="412"/>
    </location>
</feature>
<evidence type="ECO:0000256" key="7">
    <source>
        <dbReference type="SAM" id="MobiDB-lite"/>
    </source>
</evidence>
<dbReference type="InterPro" id="IPR058625">
    <property type="entry name" value="MdtA-like_BSH"/>
</dbReference>
<name>A0A846ZMG4_9GAMM</name>
<evidence type="ECO:0000256" key="4">
    <source>
        <dbReference type="ARBA" id="ARBA00022475"/>
    </source>
</evidence>
<keyword evidence="13" id="KW-1185">Reference proteome</keyword>
<evidence type="ECO:0000259" key="9">
    <source>
        <dbReference type="Pfam" id="PF25917"/>
    </source>
</evidence>
<dbReference type="PANTHER" id="PTHR30469:SF36">
    <property type="entry name" value="BLL3903 PROTEIN"/>
    <property type="match status" value="1"/>
</dbReference>